<dbReference type="EMBL" id="FRAS01000033">
    <property type="protein sequence ID" value="SHM07848.1"/>
    <property type="molecule type" value="Genomic_DNA"/>
</dbReference>
<dbReference type="RefSeq" id="WP_073288615.1">
    <property type="nucleotide sequence ID" value="NZ_FRAS01000033.1"/>
</dbReference>
<proteinExistence type="predicted"/>
<protein>
    <submittedName>
        <fullName evidence="2">Uncharacterized protein</fullName>
    </submittedName>
</protein>
<evidence type="ECO:0000313" key="2">
    <source>
        <dbReference type="EMBL" id="SHM07848.1"/>
    </source>
</evidence>
<dbReference type="PROSITE" id="PS51257">
    <property type="entry name" value="PROKAR_LIPOPROTEIN"/>
    <property type="match status" value="1"/>
</dbReference>
<dbReference type="Proteomes" id="UP000183947">
    <property type="component" value="Unassembled WGS sequence"/>
</dbReference>
<evidence type="ECO:0000313" key="3">
    <source>
        <dbReference type="Proteomes" id="UP000183947"/>
    </source>
</evidence>
<dbReference type="STRING" id="1121959.SAMN02746009_03902"/>
<gene>
    <name evidence="2" type="ORF">SAMN02746009_03902</name>
</gene>
<name>A0A1M7FVM6_9BACT</name>
<evidence type="ECO:0000256" key="1">
    <source>
        <dbReference type="SAM" id="SignalP"/>
    </source>
</evidence>
<organism evidence="2 3">
    <name type="scientific">Hymenobacter psychrotolerans DSM 18569</name>
    <dbReference type="NCBI Taxonomy" id="1121959"/>
    <lineage>
        <taxon>Bacteria</taxon>
        <taxon>Pseudomonadati</taxon>
        <taxon>Bacteroidota</taxon>
        <taxon>Cytophagia</taxon>
        <taxon>Cytophagales</taxon>
        <taxon>Hymenobacteraceae</taxon>
        <taxon>Hymenobacter</taxon>
    </lineage>
</organism>
<accession>A0A1M7FVM6</accession>
<dbReference type="OrthoDB" id="875340at2"/>
<sequence>MKANCLFLALTLLFFAACKKEHTDPLPPATQTGANTAGCYVNGKPFVAQQLGTGMGSVPGVYGGFFADSLYHISFQGTYRGQEASITLFLRRVGQPGTFQLNQTTPPYPEQVDRYCLDHATYRPRDYSREVYVTDAQHTGQVVFTVATRSRLRSSGTFSFTAVSNQDPGRTITITDGRFDIQQ</sequence>
<dbReference type="AlphaFoldDB" id="A0A1M7FVM6"/>
<feature type="chain" id="PRO_5012613146" evidence="1">
    <location>
        <begin position="20"/>
        <end position="183"/>
    </location>
</feature>
<keyword evidence="1" id="KW-0732">Signal</keyword>
<reference evidence="3" key="1">
    <citation type="submission" date="2016-11" db="EMBL/GenBank/DDBJ databases">
        <authorList>
            <person name="Varghese N."/>
            <person name="Submissions S."/>
        </authorList>
    </citation>
    <scope>NUCLEOTIDE SEQUENCE [LARGE SCALE GENOMIC DNA]</scope>
    <source>
        <strain evidence="3">DSM 18569</strain>
    </source>
</reference>
<feature type="signal peptide" evidence="1">
    <location>
        <begin position="1"/>
        <end position="19"/>
    </location>
</feature>
<keyword evidence="3" id="KW-1185">Reference proteome</keyword>